<accession>A0AAP4LC53</accession>
<dbReference type="RefSeq" id="WP_285149598.1">
    <property type="nucleotide sequence ID" value="NZ_JASSOM010000073.1"/>
</dbReference>
<dbReference type="EMBL" id="JASSOM010000073">
    <property type="protein sequence ID" value="MDK9365414.1"/>
    <property type="molecule type" value="Genomic_DNA"/>
</dbReference>
<evidence type="ECO:0000313" key="2">
    <source>
        <dbReference type="Proteomes" id="UP001223214"/>
    </source>
</evidence>
<organism evidence="1 2">
    <name type="scientific">Lelliottia wanjuensis</name>
    <dbReference type="NCBI Taxonomy" id="3050585"/>
    <lineage>
        <taxon>Bacteria</taxon>
        <taxon>Pseudomonadati</taxon>
        <taxon>Pseudomonadota</taxon>
        <taxon>Gammaproteobacteria</taxon>
        <taxon>Enterobacterales</taxon>
        <taxon>Enterobacteriaceae</taxon>
        <taxon>Lelliottia</taxon>
    </lineage>
</organism>
<dbReference type="InterPro" id="IPR029044">
    <property type="entry name" value="Nucleotide-diphossugar_trans"/>
</dbReference>
<protein>
    <submittedName>
        <fullName evidence="1">Uncharacterized protein</fullName>
    </submittedName>
</protein>
<keyword evidence="2" id="KW-1185">Reference proteome</keyword>
<sequence length="576" mass="66728">MNVIAYRHKKKLGWPVCREVYRPELMNVASPERTTVFTFARASVPVQELSAFDRVQQDISGDVICSFWEVTPLAAHLLWDITHQMVVGARLYLHMSENVADLLNRHYYRDAFYEEASTTDKMRVFVKSKCLPVEQDRGLNGWSFCIPTGGTDPSFLNQCVGRILSFGLEDAEVILCGTVPEGFLYPEQVRVLAEPSPEGAVHITRKKNLLVQAASYPNLCILHDRVLLPHDFMQAVTRFGDDYPFTGFQSFWFADTWRAVPRRYSDFGFASFLPFALLRKKRPGREHLADFGRMNLAAQHPERTSFGRDYLTGSLYLSKRILWQYLPQNESLYWNEYEDIEHGIRAGMAGIPSRINPYALTESQGYRSILHRFGILSGANVRGKIVEERAPMEWWGFPRRPSFTLTQQEAKQRLTLFARRYVGDDALVKRMCRQSLRGYRRYQLICQLLWQAQGDMGSLVKDWNQWILCEAATESEQQSLQGGLDTLLTNYEKKLFLLRHPTLIIQLYNNFFSMPFPDISGGNPQRRRQCIGALISAVWLKFFCRHTAFRLTVKELWRMIQTLPEEVNREGNRRKA</sequence>
<dbReference type="Proteomes" id="UP001223214">
    <property type="component" value="Unassembled WGS sequence"/>
</dbReference>
<name>A0AAP4LC53_9ENTR</name>
<gene>
    <name evidence="1" type="ORF">QQF32_19640</name>
</gene>
<dbReference type="AlphaFoldDB" id="A0AAP4LC53"/>
<dbReference type="SUPFAM" id="SSF53448">
    <property type="entry name" value="Nucleotide-diphospho-sugar transferases"/>
    <property type="match status" value="1"/>
</dbReference>
<reference evidence="1 2" key="1">
    <citation type="submission" date="2023-06" db="EMBL/GenBank/DDBJ databases">
        <title>Identification and characterization of antibiotic-resistant Gram-negative bacteria.</title>
        <authorList>
            <person name="Cho G.-S."/>
            <person name="Lee J."/>
            <person name="Tai E."/>
            <person name="Jeong S."/>
            <person name="Kim I."/>
            <person name="Kim B.-E."/>
            <person name="Jeong M.-I."/>
            <person name="Oh K.-K."/>
            <person name="Franz C.M.A.P."/>
        </authorList>
    </citation>
    <scope>NUCLEOTIDE SEQUENCE [LARGE SCALE GENOMIC DNA]</scope>
    <source>
        <strain evidence="1 2">V106_12</strain>
    </source>
</reference>
<proteinExistence type="predicted"/>
<evidence type="ECO:0000313" key="1">
    <source>
        <dbReference type="EMBL" id="MDK9365414.1"/>
    </source>
</evidence>
<comment type="caution">
    <text evidence="1">The sequence shown here is derived from an EMBL/GenBank/DDBJ whole genome shotgun (WGS) entry which is preliminary data.</text>
</comment>